<organism evidence="2 3">
    <name type="scientific">Clostridium oceanicum</name>
    <dbReference type="NCBI Taxonomy" id="1543"/>
    <lineage>
        <taxon>Bacteria</taxon>
        <taxon>Bacillati</taxon>
        <taxon>Bacillota</taxon>
        <taxon>Clostridia</taxon>
        <taxon>Eubacteriales</taxon>
        <taxon>Clostridiaceae</taxon>
        <taxon>Clostridium</taxon>
    </lineage>
</organism>
<protein>
    <recommendedName>
        <fullName evidence="1">Thioredoxin-like fold domain-containing protein</fullName>
    </recommendedName>
</protein>
<keyword evidence="3" id="KW-1185">Reference proteome</keyword>
<dbReference type="PIRSF" id="PIRSF037031">
    <property type="entry name" value="Redox_disulphide_2"/>
    <property type="match status" value="1"/>
</dbReference>
<sequence>MDIKVLGSGCCSCNSMDKEVREAVKELGLDAKVEYITDMGKVLSYGVMKTPALVIDGKVVVSGRKLSCDEVKKYLK</sequence>
<dbReference type="InterPro" id="IPR005243">
    <property type="entry name" value="THIRX-like_proc"/>
</dbReference>
<dbReference type="InterPro" id="IPR012336">
    <property type="entry name" value="Thioredoxin-like_fold"/>
</dbReference>
<dbReference type="EMBL" id="BAAACG010000009">
    <property type="protein sequence ID" value="GAA0740383.1"/>
    <property type="molecule type" value="Genomic_DNA"/>
</dbReference>
<dbReference type="SUPFAM" id="SSF52833">
    <property type="entry name" value="Thioredoxin-like"/>
    <property type="match status" value="1"/>
</dbReference>
<reference evidence="3" key="1">
    <citation type="journal article" date="2019" name="Int. J. Syst. Evol. Microbiol.">
        <title>The Global Catalogue of Microorganisms (GCM) 10K type strain sequencing project: providing services to taxonomists for standard genome sequencing and annotation.</title>
        <authorList>
            <consortium name="The Broad Institute Genomics Platform"/>
            <consortium name="The Broad Institute Genome Sequencing Center for Infectious Disease"/>
            <person name="Wu L."/>
            <person name="Ma J."/>
        </authorList>
    </citation>
    <scope>NUCLEOTIDE SEQUENCE [LARGE SCALE GENOMIC DNA]</scope>
    <source>
        <strain evidence="3">JCM 1407</strain>
    </source>
</reference>
<dbReference type="Pfam" id="PF13192">
    <property type="entry name" value="Thioredoxin_3"/>
    <property type="match status" value="1"/>
</dbReference>
<dbReference type="RefSeq" id="WP_343761355.1">
    <property type="nucleotide sequence ID" value="NZ_BAAACG010000009.1"/>
</dbReference>
<dbReference type="PANTHER" id="PTHR36450:SF1">
    <property type="entry name" value="THIOREDOXIN"/>
    <property type="match status" value="1"/>
</dbReference>
<comment type="caution">
    <text evidence="2">The sequence shown here is derived from an EMBL/GenBank/DDBJ whole genome shotgun (WGS) entry which is preliminary data.</text>
</comment>
<evidence type="ECO:0000313" key="3">
    <source>
        <dbReference type="Proteomes" id="UP001501510"/>
    </source>
</evidence>
<dbReference type="Gene3D" id="3.40.30.10">
    <property type="entry name" value="Glutaredoxin"/>
    <property type="match status" value="1"/>
</dbReference>
<gene>
    <name evidence="2" type="ORF">GCM10008906_20300</name>
</gene>
<dbReference type="InterPro" id="IPR036249">
    <property type="entry name" value="Thioredoxin-like_sf"/>
</dbReference>
<evidence type="ECO:0000313" key="2">
    <source>
        <dbReference type="EMBL" id="GAA0740383.1"/>
    </source>
</evidence>
<dbReference type="PANTHER" id="PTHR36450">
    <property type="entry name" value="THIOREDOXIN"/>
    <property type="match status" value="1"/>
</dbReference>
<dbReference type="Proteomes" id="UP001501510">
    <property type="component" value="Unassembled WGS sequence"/>
</dbReference>
<dbReference type="NCBIfam" id="TIGR00412">
    <property type="entry name" value="redox_disulf_2"/>
    <property type="match status" value="1"/>
</dbReference>
<name>A0ABP3UQB6_9CLOT</name>
<proteinExistence type="predicted"/>
<accession>A0ABP3UQB6</accession>
<evidence type="ECO:0000259" key="1">
    <source>
        <dbReference type="Pfam" id="PF13192"/>
    </source>
</evidence>
<feature type="domain" description="Thioredoxin-like fold" evidence="1">
    <location>
        <begin position="1"/>
        <end position="76"/>
    </location>
</feature>